<feature type="domain" description="Clp1 N-terminal" evidence="11">
    <location>
        <begin position="15"/>
        <end position="104"/>
    </location>
</feature>
<dbReference type="InterPro" id="IPR028606">
    <property type="entry name" value="Clp1"/>
</dbReference>
<keyword evidence="5 8" id="KW-0547">Nucleotide-binding</keyword>
<dbReference type="GO" id="GO:0005849">
    <property type="term" value="C:mRNA cleavage factor complex"/>
    <property type="evidence" value="ECO:0007669"/>
    <property type="project" value="UniProtKB-UniRule"/>
</dbReference>
<proteinExistence type="inferred from homology"/>
<organism evidence="13 14">
    <name type="scientific">Leucocoprinus leucothites</name>
    <dbReference type="NCBI Taxonomy" id="201217"/>
    <lineage>
        <taxon>Eukaryota</taxon>
        <taxon>Fungi</taxon>
        <taxon>Dikarya</taxon>
        <taxon>Basidiomycota</taxon>
        <taxon>Agaricomycotina</taxon>
        <taxon>Agaricomycetes</taxon>
        <taxon>Agaricomycetidae</taxon>
        <taxon>Agaricales</taxon>
        <taxon>Agaricineae</taxon>
        <taxon>Agaricaceae</taxon>
        <taxon>Leucocoprinus</taxon>
    </lineage>
</organism>
<dbReference type="Gene3D" id="2.40.30.330">
    <property type="entry name" value="Pre-mRNA cleavage complex subunit Clp1, C-terminal domain"/>
    <property type="match status" value="1"/>
</dbReference>
<feature type="domain" description="Clp1 P-loop" evidence="12">
    <location>
        <begin position="135"/>
        <end position="346"/>
    </location>
</feature>
<dbReference type="AlphaFoldDB" id="A0A8H5G499"/>
<comment type="subcellular location">
    <subcellularLocation>
        <location evidence="1 8">Nucleus</location>
    </subcellularLocation>
</comment>
<dbReference type="Pfam" id="PF16575">
    <property type="entry name" value="CLP1_P"/>
    <property type="match status" value="1"/>
</dbReference>
<dbReference type="Proteomes" id="UP000559027">
    <property type="component" value="Unassembled WGS sequence"/>
</dbReference>
<name>A0A8H5G499_9AGAR</name>
<evidence type="ECO:0000259" key="11">
    <source>
        <dbReference type="Pfam" id="PF16573"/>
    </source>
</evidence>
<evidence type="ECO:0000256" key="7">
    <source>
        <dbReference type="ARBA" id="ARBA00023242"/>
    </source>
</evidence>
<comment type="caution">
    <text evidence="13">The sequence shown here is derived from an EMBL/GenBank/DDBJ whole genome shotgun (WGS) entry which is preliminary data.</text>
</comment>
<evidence type="ECO:0000259" key="12">
    <source>
        <dbReference type="Pfam" id="PF16575"/>
    </source>
</evidence>
<dbReference type="InterPro" id="IPR027417">
    <property type="entry name" value="P-loop_NTPase"/>
</dbReference>
<protein>
    <recommendedName>
        <fullName evidence="3">Polynucleotide 5'-hydroxyl-kinase GRC3</fullName>
    </recommendedName>
    <alternativeName>
        <fullName evidence="2">Polynucleotide 5'-hydroxyl-kinase grc3</fullName>
    </alternativeName>
</protein>
<accession>A0A8H5G499</accession>
<evidence type="ECO:0000256" key="1">
    <source>
        <dbReference type="ARBA" id="ARBA00004123"/>
    </source>
</evidence>
<feature type="domain" description="Clp1 C-terminal" evidence="10">
    <location>
        <begin position="372"/>
        <end position="493"/>
    </location>
</feature>
<dbReference type="EMBL" id="JAACJO010000005">
    <property type="protein sequence ID" value="KAF5358007.1"/>
    <property type="molecule type" value="Genomic_DNA"/>
</dbReference>
<dbReference type="InterPro" id="IPR032319">
    <property type="entry name" value="CLP1_P"/>
</dbReference>
<feature type="region of interest" description="Disordered" evidence="9">
    <location>
        <begin position="111"/>
        <end position="130"/>
    </location>
</feature>
<comment type="function">
    <text evidence="8">Required for endonucleolytic cleavage during polyadenylation-dependent pre-mRNA 3'-end formation.</text>
</comment>
<dbReference type="InterPro" id="IPR032324">
    <property type="entry name" value="Clp1_N"/>
</dbReference>
<comment type="similarity">
    <text evidence="8">Belongs to the Clp1 family. Clp1 subfamily.</text>
</comment>
<evidence type="ECO:0000256" key="5">
    <source>
        <dbReference type="ARBA" id="ARBA00022741"/>
    </source>
</evidence>
<evidence type="ECO:0000313" key="14">
    <source>
        <dbReference type="Proteomes" id="UP000559027"/>
    </source>
</evidence>
<dbReference type="FunFam" id="2.60.120.1030:FF:000001">
    <property type="entry name" value="Protein CLP1 homolog 5"/>
    <property type="match status" value="1"/>
</dbReference>
<feature type="binding site" evidence="8">
    <location>
        <position position="60"/>
    </location>
    <ligand>
        <name>ATP</name>
        <dbReference type="ChEBI" id="CHEBI:30616"/>
    </ligand>
</feature>
<gene>
    <name evidence="8" type="primary">CLP1</name>
    <name evidence="13" type="ORF">D9756_001285</name>
</gene>
<dbReference type="PANTHER" id="PTHR12755">
    <property type="entry name" value="CLEAVAGE/POLYADENYLATION FACTOR IA SUBUNIT CLP1P"/>
    <property type="match status" value="1"/>
</dbReference>
<dbReference type="GO" id="GO:0031124">
    <property type="term" value="P:mRNA 3'-end processing"/>
    <property type="evidence" value="ECO:0007669"/>
    <property type="project" value="UniProtKB-UniRule"/>
</dbReference>
<feature type="binding site" evidence="8">
    <location>
        <begin position="138"/>
        <end position="143"/>
    </location>
    <ligand>
        <name>ATP</name>
        <dbReference type="ChEBI" id="CHEBI:30616"/>
    </ligand>
</feature>
<dbReference type="PANTHER" id="PTHR12755:SF6">
    <property type="entry name" value="POLYRIBONUCLEOTIDE 5'-HYDROXYL-KINASE CLP1"/>
    <property type="match status" value="1"/>
</dbReference>
<dbReference type="GO" id="GO:0005524">
    <property type="term" value="F:ATP binding"/>
    <property type="evidence" value="ECO:0007669"/>
    <property type="project" value="UniProtKB-UniRule"/>
</dbReference>
<evidence type="ECO:0000256" key="4">
    <source>
        <dbReference type="ARBA" id="ARBA00022664"/>
    </source>
</evidence>
<evidence type="ECO:0000259" key="10">
    <source>
        <dbReference type="Pfam" id="PF06807"/>
    </source>
</evidence>
<dbReference type="OrthoDB" id="258143at2759"/>
<keyword evidence="14" id="KW-1185">Reference proteome</keyword>
<keyword evidence="6 8" id="KW-0067">ATP-binding</keyword>
<comment type="subunit">
    <text evidence="8">Component of a pre-mRNA cleavage factor complex. Interacts directly with PCF11.</text>
</comment>
<evidence type="ECO:0000256" key="8">
    <source>
        <dbReference type="HAMAP-Rule" id="MF_03035"/>
    </source>
</evidence>
<dbReference type="GO" id="GO:0006388">
    <property type="term" value="P:tRNA splicing, via endonucleolytic cleavage and ligation"/>
    <property type="evidence" value="ECO:0007669"/>
    <property type="project" value="TreeGrafter"/>
</dbReference>
<dbReference type="InterPro" id="IPR010655">
    <property type="entry name" value="Clp1_C"/>
</dbReference>
<keyword evidence="7 8" id="KW-0539">Nucleus</keyword>
<reference evidence="13 14" key="1">
    <citation type="journal article" date="2020" name="ISME J.">
        <title>Uncovering the hidden diversity of litter-decomposition mechanisms in mushroom-forming fungi.</title>
        <authorList>
            <person name="Floudas D."/>
            <person name="Bentzer J."/>
            <person name="Ahren D."/>
            <person name="Johansson T."/>
            <person name="Persson P."/>
            <person name="Tunlid A."/>
        </authorList>
    </citation>
    <scope>NUCLEOTIDE SEQUENCE [LARGE SCALE GENOMIC DNA]</scope>
    <source>
        <strain evidence="13 14">CBS 146.42</strain>
    </source>
</reference>
<dbReference type="InterPro" id="IPR038239">
    <property type="entry name" value="Clp1_N_sf"/>
</dbReference>
<dbReference type="Gene3D" id="3.40.50.300">
    <property type="entry name" value="P-loop containing nucleotide triphosphate hydrolases"/>
    <property type="match status" value="1"/>
</dbReference>
<keyword evidence="4 8" id="KW-0507">mRNA processing</keyword>
<sequence>MSTQNLPPDTQVLVLKPESEYRFELDPDTALAIKLVRGKAEIFGAELVPGKYYLFGVECKAAVFTWKGCTIEISPEPSTEYDSEDTPMRAYGNLHIALEKMRVRSLLSLSGSSLAPGESQSTTKPSDPPRVLVIGPANSGKTTLCKILVNYCVRAGQGWSPILVNVDPNDGGWAVPGALSAAAVHDPIHTYSAATSLGSAATTAPMSLASNTLFPLVYWYGHADSKRNPKLMERLIRNIGENLEERFDQKPENKASGCIVDTPALFSSGPAATAEARQRLIRACVDAFRINTILVVGQEKLSAEMKKIYSKQLTVIKVPKSGGVVDLDNTFRERVHSHQIHTYMYGTNIRPPPGIPSNLVFVAGEPNSDFILSPASTTVNIGDLSIFRIGTEAMAPVSALPIGAKRVVSEMQPIPVDASLSGSGLLNRVLAIMAPFNPDENERYDEEVLDLTVRGFVVVTGLDLKAKRMTILKPNRDSIAGKTAVVGTFEWLDE</sequence>
<dbReference type="InterPro" id="IPR038238">
    <property type="entry name" value="Clp1_C_sf"/>
</dbReference>
<dbReference type="SUPFAM" id="SSF52540">
    <property type="entry name" value="P-loop containing nucleoside triphosphate hydrolases"/>
    <property type="match status" value="2"/>
</dbReference>
<evidence type="ECO:0000256" key="6">
    <source>
        <dbReference type="ARBA" id="ARBA00022840"/>
    </source>
</evidence>
<dbReference type="GO" id="GO:0051731">
    <property type="term" value="F:polynucleotide 5'-hydroxyl-kinase activity"/>
    <property type="evidence" value="ECO:0007669"/>
    <property type="project" value="InterPro"/>
</dbReference>
<dbReference type="InterPro" id="IPR045116">
    <property type="entry name" value="Clp1/Grc3"/>
</dbReference>
<evidence type="ECO:0000256" key="9">
    <source>
        <dbReference type="SAM" id="MobiDB-lite"/>
    </source>
</evidence>
<feature type="binding site" evidence="8">
    <location>
        <position position="20"/>
    </location>
    <ligand>
        <name>ATP</name>
        <dbReference type="ChEBI" id="CHEBI:30616"/>
    </ligand>
</feature>
<dbReference type="Gene3D" id="2.60.120.1030">
    <property type="entry name" value="Clp1, DNA binding domain"/>
    <property type="match status" value="1"/>
</dbReference>
<evidence type="ECO:0000256" key="3">
    <source>
        <dbReference type="ARBA" id="ARBA00019824"/>
    </source>
</evidence>
<dbReference type="HAMAP" id="MF_03035">
    <property type="entry name" value="Clp1"/>
    <property type="match status" value="1"/>
</dbReference>
<evidence type="ECO:0000313" key="13">
    <source>
        <dbReference type="EMBL" id="KAF5358007.1"/>
    </source>
</evidence>
<evidence type="ECO:0000256" key="2">
    <source>
        <dbReference type="ARBA" id="ARBA00018706"/>
    </source>
</evidence>
<dbReference type="Pfam" id="PF16573">
    <property type="entry name" value="CLP1_N"/>
    <property type="match status" value="1"/>
</dbReference>
<dbReference type="Pfam" id="PF06807">
    <property type="entry name" value="Clp1"/>
    <property type="match status" value="1"/>
</dbReference>